<dbReference type="Proteomes" id="UP000294813">
    <property type="component" value="Unassembled WGS sequence"/>
</dbReference>
<organism evidence="3 4">
    <name type="scientific">Heliophilum fasciatum</name>
    <dbReference type="NCBI Taxonomy" id="35700"/>
    <lineage>
        <taxon>Bacteria</taxon>
        <taxon>Bacillati</taxon>
        <taxon>Bacillota</taxon>
        <taxon>Clostridia</taxon>
        <taxon>Eubacteriales</taxon>
        <taxon>Heliobacteriaceae</taxon>
        <taxon>Heliophilum</taxon>
    </lineage>
</organism>
<proteinExistence type="predicted"/>
<protein>
    <submittedName>
        <fullName evidence="3">Uncharacterized protein</fullName>
    </submittedName>
</protein>
<evidence type="ECO:0000313" key="4">
    <source>
        <dbReference type="Proteomes" id="UP000294813"/>
    </source>
</evidence>
<feature type="compositionally biased region" description="Low complexity" evidence="2">
    <location>
        <begin position="106"/>
        <end position="121"/>
    </location>
</feature>
<feature type="region of interest" description="Disordered" evidence="2">
    <location>
        <begin position="98"/>
        <end position="137"/>
    </location>
</feature>
<evidence type="ECO:0000313" key="3">
    <source>
        <dbReference type="EMBL" id="TCP68876.1"/>
    </source>
</evidence>
<evidence type="ECO:0000256" key="2">
    <source>
        <dbReference type="SAM" id="MobiDB-lite"/>
    </source>
</evidence>
<keyword evidence="4" id="KW-1185">Reference proteome</keyword>
<reference evidence="3 4" key="1">
    <citation type="submission" date="2019-03" db="EMBL/GenBank/DDBJ databases">
        <title>Genomic Encyclopedia of Type Strains, Phase IV (KMG-IV): sequencing the most valuable type-strain genomes for metagenomic binning, comparative biology and taxonomic classification.</title>
        <authorList>
            <person name="Goeker M."/>
        </authorList>
    </citation>
    <scope>NUCLEOTIDE SEQUENCE [LARGE SCALE GENOMIC DNA]</scope>
    <source>
        <strain evidence="3 4">DSM 11170</strain>
    </source>
</reference>
<dbReference type="AlphaFoldDB" id="A0A4V2SY60"/>
<sequence>MNLQGDMTVVQAAKATGLQRYTIREAIHRGELVARQQKIAGGFMYMVSVEALREFGRRRGITSPILGLEAVDKFHQGAPDKEETTTPGELRLIPLAQSPFHNTNHESAGTETASSKTESTAQQKGSRKETVVPGDTVPELSGAAVTQALNPNVREDIDEENRLIRENLSKLVSTMPAWEEKMEQLLEQIVEVQSDVLGLKKGVHQHLSKVEGRMATVQNTVTGEVRSSLERLRHNISEELDDVHAGMSGWQSASEKILSQVCDTLEQVAAGQSDTEMRQTFVHKLAVDNQATVNEVKKVMLDFNESLKQIASSQEKGAEKIAKQMDDVKVSVDGVKRSVDRSTEMIMKWRQRMLVEQNQRGVRNWFQKLWNRNPAYTK</sequence>
<name>A0A4V2SY60_9FIRM</name>
<comment type="caution">
    <text evidence="3">The sequence shown here is derived from an EMBL/GenBank/DDBJ whole genome shotgun (WGS) entry which is preliminary data.</text>
</comment>
<dbReference type="RefSeq" id="WP_131917621.1">
    <property type="nucleotide sequence ID" value="NZ_JAOQNU010000001.1"/>
</dbReference>
<keyword evidence="1" id="KW-0175">Coiled coil</keyword>
<evidence type="ECO:0000256" key="1">
    <source>
        <dbReference type="SAM" id="Coils"/>
    </source>
</evidence>
<feature type="coiled-coil region" evidence="1">
    <location>
        <begin position="168"/>
        <end position="195"/>
    </location>
</feature>
<accession>A0A4V2SY60</accession>
<dbReference type="OrthoDB" id="2080778at2"/>
<gene>
    <name evidence="3" type="ORF">EDD73_10137</name>
</gene>
<dbReference type="EMBL" id="SLXT01000001">
    <property type="protein sequence ID" value="TCP68876.1"/>
    <property type="molecule type" value="Genomic_DNA"/>
</dbReference>